<evidence type="ECO:0000313" key="3">
    <source>
        <dbReference type="Proteomes" id="UP001486565"/>
    </source>
</evidence>
<dbReference type="EMBL" id="CP121687">
    <property type="protein sequence ID" value="WZL70420.1"/>
    <property type="molecule type" value="Genomic_DNA"/>
</dbReference>
<dbReference type="InterPro" id="IPR014211">
    <property type="entry name" value="Spore_III_AD"/>
</dbReference>
<keyword evidence="1" id="KW-0472">Membrane</keyword>
<dbReference type="RefSeq" id="WP_341877383.1">
    <property type="nucleotide sequence ID" value="NZ_CP121687.1"/>
</dbReference>
<feature type="transmembrane region" description="Helical" evidence="1">
    <location>
        <begin position="106"/>
        <end position="127"/>
    </location>
</feature>
<feature type="transmembrane region" description="Helical" evidence="1">
    <location>
        <begin position="65"/>
        <end position="85"/>
    </location>
</feature>
<gene>
    <name evidence="2" type="primary">spoIIIAD</name>
    <name evidence="2" type="ORF">QBE51_02485</name>
</gene>
<organism evidence="2 3">
    <name type="scientific">Defluviitalea saccharophila</name>
    <dbReference type="NCBI Taxonomy" id="879970"/>
    <lineage>
        <taxon>Bacteria</taxon>
        <taxon>Bacillati</taxon>
        <taxon>Bacillota</taxon>
        <taxon>Clostridia</taxon>
        <taxon>Lachnospirales</taxon>
        <taxon>Defluviitaleaceae</taxon>
        <taxon>Defluviitalea</taxon>
    </lineage>
</organism>
<dbReference type="Proteomes" id="UP001486565">
    <property type="component" value="Chromosome"/>
</dbReference>
<evidence type="ECO:0000313" key="2">
    <source>
        <dbReference type="EMBL" id="WZL70420.1"/>
    </source>
</evidence>
<evidence type="ECO:0000256" key="1">
    <source>
        <dbReference type="SAM" id="Phobius"/>
    </source>
</evidence>
<keyword evidence="3" id="KW-1185">Reference proteome</keyword>
<feature type="transmembrane region" description="Helical" evidence="1">
    <location>
        <begin position="33"/>
        <end position="53"/>
    </location>
</feature>
<keyword evidence="1" id="KW-1133">Transmembrane helix</keyword>
<feature type="transmembrane region" description="Helical" evidence="1">
    <location>
        <begin position="6"/>
        <end position="21"/>
    </location>
</feature>
<proteinExistence type="predicted"/>
<dbReference type="NCBIfam" id="TIGR02849">
    <property type="entry name" value="spore_III_AD"/>
    <property type="match status" value="1"/>
</dbReference>
<name>A0ABZ2Y4Z9_9FIRM</name>
<reference evidence="2 3" key="1">
    <citation type="submission" date="2023-03" db="EMBL/GenBank/DDBJ databases">
        <title>Novel Species.</title>
        <authorList>
            <person name="Ma S."/>
        </authorList>
    </citation>
    <scope>NUCLEOTIDE SEQUENCE [LARGE SCALE GENOMIC DNA]</scope>
    <source>
        <strain evidence="2 3">LIND6LT2</strain>
    </source>
</reference>
<dbReference type="Pfam" id="PF06686">
    <property type="entry name" value="SpoIIIAC"/>
    <property type="match status" value="2"/>
</dbReference>
<dbReference type="InterPro" id="IPR025664">
    <property type="entry name" value="Spore_III_AC/AD"/>
</dbReference>
<accession>A0ABZ2Y4Z9</accession>
<sequence length="128" mass="14042">MEIGQIVVIGLISVILGLILNKQNPEWSMYIRIAAGIIIFVVILERLGVVLDVVKRMSEKIDIDIIYIEIVFKVLGIAYISEFGAQLCKDAGESSIASKIEFAGKVLIITVSAPVMLALMDIITRIIP</sequence>
<keyword evidence="1" id="KW-0812">Transmembrane</keyword>
<protein>
    <submittedName>
        <fullName evidence="2">Stage III sporulation protein AD</fullName>
    </submittedName>
</protein>